<proteinExistence type="predicted"/>
<accession>A0ABU2WKB2</accession>
<comment type="caution">
    <text evidence="1">The sequence shown here is derived from an EMBL/GenBank/DDBJ whole genome shotgun (WGS) entry which is preliminary data.</text>
</comment>
<evidence type="ECO:0000313" key="1">
    <source>
        <dbReference type="EMBL" id="MDT0498317.1"/>
    </source>
</evidence>
<dbReference type="RefSeq" id="WP_311365720.1">
    <property type="nucleotide sequence ID" value="NZ_JAVRIC010000020.1"/>
</dbReference>
<dbReference type="EMBL" id="JAVRIC010000020">
    <property type="protein sequence ID" value="MDT0498317.1"/>
    <property type="molecule type" value="Genomic_DNA"/>
</dbReference>
<dbReference type="Proteomes" id="UP001254608">
    <property type="component" value="Unassembled WGS sequence"/>
</dbReference>
<keyword evidence="2" id="KW-1185">Reference proteome</keyword>
<gene>
    <name evidence="1" type="ORF">RM530_13215</name>
</gene>
<protein>
    <submittedName>
        <fullName evidence="1">Uncharacterized protein</fullName>
    </submittedName>
</protein>
<name>A0ABU2WKB2_9GAMM</name>
<organism evidence="1 2">
    <name type="scientific">Banduia mediterranea</name>
    <dbReference type="NCBI Taxonomy" id="3075609"/>
    <lineage>
        <taxon>Bacteria</taxon>
        <taxon>Pseudomonadati</taxon>
        <taxon>Pseudomonadota</taxon>
        <taxon>Gammaproteobacteria</taxon>
        <taxon>Nevskiales</taxon>
        <taxon>Algiphilaceae</taxon>
        <taxon>Banduia</taxon>
    </lineage>
</organism>
<reference evidence="1 2" key="1">
    <citation type="submission" date="2023-09" db="EMBL/GenBank/DDBJ databases">
        <authorList>
            <person name="Rey-Velasco X."/>
        </authorList>
    </citation>
    <scope>NUCLEOTIDE SEQUENCE [LARGE SCALE GENOMIC DNA]</scope>
    <source>
        <strain evidence="1 2">W345</strain>
    </source>
</reference>
<sequence length="118" mass="13167">MVTVPTRGTHETLRNSGSLSLISDYALRATLVEYYEQLSRAENKVDLLQDWTLNRVMPFADPEAMSGPGLRNLALSRSLLQQQRGAYRELLDANRHTADAVAAALPKSQRSADTEHQE</sequence>
<evidence type="ECO:0000313" key="2">
    <source>
        <dbReference type="Proteomes" id="UP001254608"/>
    </source>
</evidence>